<dbReference type="SMART" id="SM00179">
    <property type="entry name" value="EGF_CA"/>
    <property type="match status" value="3"/>
</dbReference>
<organism evidence="8 9">
    <name type="scientific">Batillaria attramentaria</name>
    <dbReference type="NCBI Taxonomy" id="370345"/>
    <lineage>
        <taxon>Eukaryota</taxon>
        <taxon>Metazoa</taxon>
        <taxon>Spiralia</taxon>
        <taxon>Lophotrochozoa</taxon>
        <taxon>Mollusca</taxon>
        <taxon>Gastropoda</taxon>
        <taxon>Caenogastropoda</taxon>
        <taxon>Sorbeoconcha</taxon>
        <taxon>Cerithioidea</taxon>
        <taxon>Batillariidae</taxon>
        <taxon>Batillaria</taxon>
    </lineage>
</organism>
<keyword evidence="4 6" id="KW-1015">Disulfide bond</keyword>
<dbReference type="FunFam" id="2.10.25.10:FF:000327">
    <property type="entry name" value="neurogenic locus notch homolog protein 4"/>
    <property type="match status" value="1"/>
</dbReference>
<feature type="disulfide bond" evidence="6">
    <location>
        <begin position="310"/>
        <end position="319"/>
    </location>
</feature>
<dbReference type="InterPro" id="IPR000742">
    <property type="entry name" value="EGF"/>
</dbReference>
<dbReference type="PROSITE" id="PS00010">
    <property type="entry name" value="ASX_HYDROXYL"/>
    <property type="match status" value="3"/>
</dbReference>
<dbReference type="PANTHER" id="PTHR12916">
    <property type="entry name" value="CYTOCHROME C OXIDASE POLYPEPTIDE VIC-2"/>
    <property type="match status" value="1"/>
</dbReference>
<evidence type="ECO:0000256" key="6">
    <source>
        <dbReference type="PROSITE-ProRule" id="PRU00076"/>
    </source>
</evidence>
<name>A0ABD0JRN3_9CAEN</name>
<dbReference type="FunFam" id="2.10.25.10:FF:000255">
    <property type="entry name" value="Sushi, nidogen and EGF-like domains 1"/>
    <property type="match status" value="1"/>
</dbReference>
<keyword evidence="3" id="KW-0677">Repeat</keyword>
<dbReference type="PANTHER" id="PTHR12916:SF4">
    <property type="entry name" value="UNINFLATABLE, ISOFORM C"/>
    <property type="match status" value="1"/>
</dbReference>
<feature type="disulfide bond" evidence="6">
    <location>
        <begin position="491"/>
        <end position="500"/>
    </location>
</feature>
<comment type="caution">
    <text evidence="8">The sequence shown here is derived from an EMBL/GenBank/DDBJ whole genome shotgun (WGS) entry which is preliminary data.</text>
</comment>
<dbReference type="PROSITE" id="PS01186">
    <property type="entry name" value="EGF_2"/>
    <property type="match status" value="2"/>
</dbReference>
<keyword evidence="1 6" id="KW-0245">EGF-like domain</keyword>
<dbReference type="CDD" id="cd00054">
    <property type="entry name" value="EGF_CA"/>
    <property type="match status" value="3"/>
</dbReference>
<dbReference type="PROSITE" id="PS50026">
    <property type="entry name" value="EGF_3"/>
    <property type="match status" value="3"/>
</dbReference>
<dbReference type="Pfam" id="PF00008">
    <property type="entry name" value="EGF"/>
    <property type="match status" value="3"/>
</dbReference>
<comment type="caution">
    <text evidence="6">Lacks conserved residue(s) required for the propagation of feature annotation.</text>
</comment>
<reference evidence="8 9" key="1">
    <citation type="journal article" date="2023" name="Sci. Data">
        <title>Genome assembly of the Korean intertidal mud-creeper Batillaria attramentaria.</title>
        <authorList>
            <person name="Patra A.K."/>
            <person name="Ho P.T."/>
            <person name="Jun S."/>
            <person name="Lee S.J."/>
            <person name="Kim Y."/>
            <person name="Won Y.J."/>
        </authorList>
    </citation>
    <scope>NUCLEOTIDE SEQUENCE [LARGE SCALE GENOMIC DNA]</scope>
    <source>
        <strain evidence="8">Wonlab-2016</strain>
    </source>
</reference>
<keyword evidence="2" id="KW-0732">Signal</keyword>
<feature type="domain" description="EGF-like" evidence="7">
    <location>
        <begin position="426"/>
        <end position="462"/>
    </location>
</feature>
<evidence type="ECO:0000256" key="1">
    <source>
        <dbReference type="ARBA" id="ARBA00022536"/>
    </source>
</evidence>
<feature type="non-terminal residue" evidence="8">
    <location>
        <position position="502"/>
    </location>
</feature>
<keyword evidence="9" id="KW-1185">Reference proteome</keyword>
<dbReference type="FunFam" id="2.10.25.10:FF:000520">
    <property type="entry name" value="Predicted protein"/>
    <property type="match status" value="1"/>
</dbReference>
<dbReference type="PRINTS" id="PR00010">
    <property type="entry name" value="EGFBLOOD"/>
</dbReference>
<feature type="disulfide bond" evidence="6">
    <location>
        <begin position="452"/>
        <end position="461"/>
    </location>
</feature>
<evidence type="ECO:0000259" key="7">
    <source>
        <dbReference type="PROSITE" id="PS50026"/>
    </source>
</evidence>
<dbReference type="AlphaFoldDB" id="A0ABD0JRN3"/>
<dbReference type="EMBL" id="JACVVK020000353">
    <property type="protein sequence ID" value="KAK7477359.1"/>
    <property type="molecule type" value="Genomic_DNA"/>
</dbReference>
<evidence type="ECO:0000256" key="4">
    <source>
        <dbReference type="ARBA" id="ARBA00023157"/>
    </source>
</evidence>
<dbReference type="Gene3D" id="2.10.25.10">
    <property type="entry name" value="Laminin"/>
    <property type="match status" value="3"/>
</dbReference>
<evidence type="ECO:0000256" key="2">
    <source>
        <dbReference type="ARBA" id="ARBA00022729"/>
    </source>
</evidence>
<sequence>MKFCGVKYSILSNHTDFFAGEMTNCPARQADIADNLPTMFACTVGDSATSKLSYAARNVCTCVPGAPCQSPDRRFNCSRPKSNEMIVHVNFGMRVDRYKRMGQIKCFYLNGGRSVQVGYCSLILIVSECQREHCESDEDDIVVKLKESDSEFLFATPLNWCVTCEQFSVSNCSHNNNYTTEITDDNPRATFVCSGFSPAYNVSWKFELADSSVQETRIIGSCDNAWNTCHLGTYKGYSISRVSGTQIKLVINAVMNHVNGKLTCVIKVPGEESTSRSCSITVTSVDECESGPCRNGGTCVDHRGWYSCSCLAGFGGKSCELELLLHTCVNDTTEVPDGARNATVVCSGFLQAYNVSWTIEVASGSVKRTWTIGSCGAFPRRCEFGKKIGYRITRPSATTSVLIINPVENAEFVQNGTLTCVIKTDAVDECASDPCRYNGTCVDTLGAFSCICQPEFRGDLCETGVIDYCASDPCQNGGNCTNYPDHYICNCTAGFWGDNCDK</sequence>
<evidence type="ECO:0000256" key="3">
    <source>
        <dbReference type="ARBA" id="ARBA00022737"/>
    </source>
</evidence>
<protein>
    <recommendedName>
        <fullName evidence="7">EGF-like domain-containing protein</fullName>
    </recommendedName>
</protein>
<gene>
    <name evidence="8" type="ORF">BaRGS_00031424</name>
</gene>
<dbReference type="SUPFAM" id="SSF57196">
    <property type="entry name" value="EGF/Laminin"/>
    <property type="match status" value="3"/>
</dbReference>
<proteinExistence type="predicted"/>
<evidence type="ECO:0000256" key="5">
    <source>
        <dbReference type="ARBA" id="ARBA00023180"/>
    </source>
</evidence>
<feature type="domain" description="EGF-like" evidence="7">
    <location>
        <begin position="465"/>
        <end position="501"/>
    </location>
</feature>
<evidence type="ECO:0000313" key="9">
    <source>
        <dbReference type="Proteomes" id="UP001519460"/>
    </source>
</evidence>
<dbReference type="InterPro" id="IPR000152">
    <property type="entry name" value="EGF-type_Asp/Asn_hydroxyl_site"/>
</dbReference>
<dbReference type="PROSITE" id="PS00022">
    <property type="entry name" value="EGF_1"/>
    <property type="match status" value="3"/>
</dbReference>
<keyword evidence="5" id="KW-0325">Glycoprotein</keyword>
<dbReference type="Proteomes" id="UP001519460">
    <property type="component" value="Unassembled WGS sequence"/>
</dbReference>
<dbReference type="InterPro" id="IPR001881">
    <property type="entry name" value="EGF-like_Ca-bd_dom"/>
</dbReference>
<accession>A0ABD0JRN3</accession>
<evidence type="ECO:0000313" key="8">
    <source>
        <dbReference type="EMBL" id="KAK7477359.1"/>
    </source>
</evidence>
<dbReference type="SMART" id="SM00181">
    <property type="entry name" value="EGF"/>
    <property type="match status" value="3"/>
</dbReference>
<feature type="domain" description="EGF-like" evidence="7">
    <location>
        <begin position="284"/>
        <end position="320"/>
    </location>
</feature>